<evidence type="ECO:0008006" key="3">
    <source>
        <dbReference type="Google" id="ProtNLM"/>
    </source>
</evidence>
<gene>
    <name evidence="1" type="ORF">GCM10008919_21560</name>
</gene>
<reference evidence="2" key="1">
    <citation type="journal article" date="2019" name="Int. J. Syst. Evol. Microbiol.">
        <title>The Global Catalogue of Microorganisms (GCM) 10K type strain sequencing project: providing services to taxonomists for standard genome sequencing and annotation.</title>
        <authorList>
            <consortium name="The Broad Institute Genomics Platform"/>
            <consortium name="The Broad Institute Genome Sequencing Center for Infectious Disease"/>
            <person name="Wu L."/>
            <person name="Ma J."/>
        </authorList>
    </citation>
    <scope>NUCLEOTIDE SEQUENCE [LARGE SCALE GENOMIC DNA]</scope>
    <source>
        <strain evidence="2">JCM 8542</strain>
    </source>
</reference>
<dbReference type="EMBL" id="BAAACR010000017">
    <property type="protein sequence ID" value="GAA0218092.1"/>
    <property type="molecule type" value="Genomic_DNA"/>
</dbReference>
<dbReference type="Proteomes" id="UP001500399">
    <property type="component" value="Unassembled WGS sequence"/>
</dbReference>
<accession>A0ABP3CY08</accession>
<dbReference type="RefSeq" id="WP_304987510.1">
    <property type="nucleotide sequence ID" value="NZ_BAAACR010000017.1"/>
</dbReference>
<comment type="caution">
    <text evidence="1">The sequence shown here is derived from an EMBL/GenBank/DDBJ whole genome shotgun (WGS) entry which is preliminary data.</text>
</comment>
<keyword evidence="2" id="KW-1185">Reference proteome</keyword>
<evidence type="ECO:0000313" key="1">
    <source>
        <dbReference type="EMBL" id="GAA0218092.1"/>
    </source>
</evidence>
<organism evidence="1 2">
    <name type="scientific">Selenomonas dianae</name>
    <dbReference type="NCBI Taxonomy" id="135079"/>
    <lineage>
        <taxon>Bacteria</taxon>
        <taxon>Bacillati</taxon>
        <taxon>Bacillota</taxon>
        <taxon>Negativicutes</taxon>
        <taxon>Selenomonadales</taxon>
        <taxon>Selenomonadaceae</taxon>
        <taxon>Selenomonas</taxon>
    </lineage>
</organism>
<protein>
    <recommendedName>
        <fullName evidence="3">Metallopeptidase domain-containing protein</fullName>
    </recommendedName>
</protein>
<proteinExistence type="predicted"/>
<evidence type="ECO:0000313" key="2">
    <source>
        <dbReference type="Proteomes" id="UP001500399"/>
    </source>
</evidence>
<sequence length="103" mass="11275">MPETVMIDAVRYAILRVKAPLILEGRVCNAVVEYNTAQIKMLEDGNIGEGNAAKLLMHEIVHALLFERGMTEAAADEELVTELAAGFVNLVRANPPLIAFLQK</sequence>
<name>A0ABP3CY08_9FIRM</name>